<dbReference type="EMBL" id="VDCJ01000325">
    <property type="protein sequence ID" value="MRU22985.1"/>
    <property type="molecule type" value="Genomic_DNA"/>
</dbReference>
<dbReference type="Proteomes" id="UP000474061">
    <property type="component" value="Unassembled WGS sequence"/>
</dbReference>
<accession>A0A9Q4MFW8</accession>
<dbReference type="Pfam" id="PF01555">
    <property type="entry name" value="N6_N4_Mtase"/>
    <property type="match status" value="1"/>
</dbReference>
<gene>
    <name evidence="4" type="ORF">FG476_02450</name>
</gene>
<comment type="caution">
    <text evidence="4">The sequence shown here is derived from an EMBL/GenBank/DDBJ whole genome shotgun (WGS) entry which is preliminary data.</text>
</comment>
<keyword evidence="2" id="KW-0808">Transferase</keyword>
<dbReference type="SUPFAM" id="SSF53335">
    <property type="entry name" value="S-adenosyl-L-methionine-dependent methyltransferases"/>
    <property type="match status" value="1"/>
</dbReference>
<dbReference type="Gene3D" id="3.40.50.150">
    <property type="entry name" value="Vaccinia Virus protein VP39"/>
    <property type="match status" value="1"/>
</dbReference>
<dbReference type="InterPro" id="IPR029063">
    <property type="entry name" value="SAM-dependent_MTases_sf"/>
</dbReference>
<protein>
    <submittedName>
        <fullName evidence="4">Site-specific DNA-methyltransferase</fullName>
    </submittedName>
</protein>
<dbReference type="AlphaFoldDB" id="A0A9Q4MFW8"/>
<evidence type="ECO:0000256" key="1">
    <source>
        <dbReference type="ARBA" id="ARBA00022603"/>
    </source>
</evidence>
<reference evidence="4" key="1">
    <citation type="submission" date="2019-05" db="EMBL/GenBank/DDBJ databases">
        <authorList>
            <person name="Castillo A."/>
            <person name="Giampetruzzi A."/>
            <person name="Landa B."/>
            <person name="Saponari M."/>
            <person name="Almeida R.P.P."/>
            <person name="Moralejo E."/>
            <person name="Marco-Noales E."/>
            <person name="Velasco-Amo M.P."/>
            <person name="Roman-Ecija M."/>
            <person name="Navarro I."/>
            <person name="Monterde A."/>
            <person name="Barbe S."/>
        </authorList>
    </citation>
    <scope>NUCLEOTIDE SEQUENCE</scope>
    <source>
        <strain evidence="4">XYL1981</strain>
    </source>
</reference>
<organism evidence="4 5">
    <name type="scientific">Xylella fastidiosa subsp. multiplex</name>
    <dbReference type="NCBI Taxonomy" id="644357"/>
    <lineage>
        <taxon>Bacteria</taxon>
        <taxon>Pseudomonadati</taxon>
        <taxon>Pseudomonadota</taxon>
        <taxon>Gammaproteobacteria</taxon>
        <taxon>Lysobacterales</taxon>
        <taxon>Lysobacteraceae</taxon>
        <taxon>Xylella</taxon>
    </lineage>
</organism>
<dbReference type="InterPro" id="IPR002941">
    <property type="entry name" value="DNA_methylase_N4/N6"/>
</dbReference>
<evidence type="ECO:0000313" key="4">
    <source>
        <dbReference type="EMBL" id="MRU22985.1"/>
    </source>
</evidence>
<dbReference type="GO" id="GO:0008170">
    <property type="term" value="F:N-methyltransferase activity"/>
    <property type="evidence" value="ECO:0007669"/>
    <property type="project" value="InterPro"/>
</dbReference>
<dbReference type="GO" id="GO:0003677">
    <property type="term" value="F:DNA binding"/>
    <property type="evidence" value="ECO:0007669"/>
    <property type="project" value="InterPro"/>
</dbReference>
<dbReference type="GO" id="GO:0032259">
    <property type="term" value="P:methylation"/>
    <property type="evidence" value="ECO:0007669"/>
    <property type="project" value="UniProtKB-KW"/>
</dbReference>
<evidence type="ECO:0000313" key="5">
    <source>
        <dbReference type="Proteomes" id="UP000474061"/>
    </source>
</evidence>
<reference evidence="4" key="2">
    <citation type="journal article" date="2020" name="Appl. Environ. Microbiol.">
        <title>Multiple intercontinental introductions associated with the emergence of a plant pathogen in Europe.</title>
        <authorList>
            <person name="Landa B.B."/>
            <person name="Castillo A.I."/>
            <person name="Giampetruzzi A."/>
            <person name="Kahn A."/>
            <person name="Roman-Ecija M."/>
            <person name="Velasco-Amo M.P."/>
            <person name="Navas-Cortes J.A."/>
            <person name="Marco-Noales E."/>
            <person name="Barbe S."/>
            <person name="Moralejo E."/>
            <person name="Coletta-Filho H.D."/>
            <person name="Saldarelli P."/>
            <person name="Saponari M."/>
            <person name="Almeida R.P.P."/>
        </authorList>
    </citation>
    <scope>NUCLEOTIDE SEQUENCE</scope>
    <source>
        <strain evidence="4">XYL1981</strain>
    </source>
</reference>
<evidence type="ECO:0000259" key="3">
    <source>
        <dbReference type="Pfam" id="PF01555"/>
    </source>
</evidence>
<proteinExistence type="predicted"/>
<feature type="domain" description="DNA methylase N-4/N-6" evidence="3">
    <location>
        <begin position="11"/>
        <end position="36"/>
    </location>
</feature>
<name>A0A9Q4MFW8_XYLFS</name>
<keyword evidence="1" id="KW-0489">Methyltransferase</keyword>
<evidence type="ECO:0000256" key="2">
    <source>
        <dbReference type="ARBA" id="ARBA00022679"/>
    </source>
</evidence>
<sequence length="40" mass="4507">MQHFPPYCTRPFTGSGTTGVAALRAGHRFIGMEMSRFKYV</sequence>